<proteinExistence type="predicted"/>
<sequence>MRFLRREGLNLRGNKYDKKKAHFSQKNELSSCGSYPSL</sequence>
<protein>
    <submittedName>
        <fullName evidence="1">Uncharacterized protein</fullName>
    </submittedName>
</protein>
<dbReference type="BioCyc" id="JESP1508404:G14D9-10615-MONOMER"/>
<keyword evidence="2" id="KW-1185">Reference proteome</keyword>
<dbReference type="HOGENOM" id="CLU_3328857_0_0_9"/>
<accession>A0A0B5AQ63</accession>
<name>A0A0B5AQ63_9BACL</name>
<dbReference type="AlphaFoldDB" id="A0A0B5AQ63"/>
<gene>
    <name evidence="1" type="ORF">JMA_13610</name>
</gene>
<dbReference type="Proteomes" id="UP000031449">
    <property type="component" value="Chromosome"/>
</dbReference>
<organism evidence="1 2">
    <name type="scientific">Jeotgalibacillus malaysiensis</name>
    <dbReference type="NCBI Taxonomy" id="1508404"/>
    <lineage>
        <taxon>Bacteria</taxon>
        <taxon>Bacillati</taxon>
        <taxon>Bacillota</taxon>
        <taxon>Bacilli</taxon>
        <taxon>Bacillales</taxon>
        <taxon>Caryophanaceae</taxon>
        <taxon>Jeotgalibacillus</taxon>
    </lineage>
</organism>
<reference evidence="1 2" key="1">
    <citation type="submission" date="2014-08" db="EMBL/GenBank/DDBJ databases">
        <title>Complete genome of a marine bacteria Jeotgalibacillus malaysiensis.</title>
        <authorList>
            <person name="Yaakop A.S."/>
            <person name="Chan K.-G."/>
            <person name="Goh K.M."/>
        </authorList>
    </citation>
    <scope>NUCLEOTIDE SEQUENCE [LARGE SCALE GENOMIC DNA]</scope>
    <source>
        <strain evidence="1 2">D5</strain>
    </source>
</reference>
<evidence type="ECO:0000313" key="1">
    <source>
        <dbReference type="EMBL" id="AJD90678.1"/>
    </source>
</evidence>
<evidence type="ECO:0000313" key="2">
    <source>
        <dbReference type="Proteomes" id="UP000031449"/>
    </source>
</evidence>
<dbReference type="KEGG" id="jeo:JMA_13610"/>
<dbReference type="EMBL" id="CP009416">
    <property type="protein sequence ID" value="AJD90678.1"/>
    <property type="molecule type" value="Genomic_DNA"/>
</dbReference>